<dbReference type="InterPro" id="IPR016024">
    <property type="entry name" value="ARM-type_fold"/>
</dbReference>
<protein>
    <recommendedName>
        <fullName evidence="3">SCY1-like protein 2</fullName>
    </recommendedName>
</protein>
<evidence type="ECO:0000313" key="1">
    <source>
        <dbReference type="EMBL" id="VDN13023.1"/>
    </source>
</evidence>
<sequence>MFDASIVINYSRQVLLLLLQNLDILTSKFSPTDFKKYMLPVLTSSLETNTTSIVQLCLKSIPDVAQMIDFPILKSAIVPRLKKVYVRHDLVSLRLETLICLAKILEYLDKWCVMEDVFPFLVEIKSREPTIIVAVLTIYRVAFLHKKLGISRDALATRVIPHLLQLSMDNNLQLTQYTACAELIRQMITQLETEQKAKLSELHNETEESA</sequence>
<gene>
    <name evidence="1" type="ORF">DILT_LOCUS8854</name>
</gene>
<dbReference type="PANTHER" id="PTHR12984">
    <property type="entry name" value="SCY1-RELATED S/T PROTEIN KINASE-LIKE"/>
    <property type="match status" value="1"/>
</dbReference>
<organism evidence="1 2">
    <name type="scientific">Dibothriocephalus latus</name>
    <name type="common">Fish tapeworm</name>
    <name type="synonym">Diphyllobothrium latum</name>
    <dbReference type="NCBI Taxonomy" id="60516"/>
    <lineage>
        <taxon>Eukaryota</taxon>
        <taxon>Metazoa</taxon>
        <taxon>Spiralia</taxon>
        <taxon>Lophotrochozoa</taxon>
        <taxon>Platyhelminthes</taxon>
        <taxon>Cestoda</taxon>
        <taxon>Eucestoda</taxon>
        <taxon>Diphyllobothriidea</taxon>
        <taxon>Diphyllobothriidae</taxon>
        <taxon>Dibothriocephalus</taxon>
    </lineage>
</organism>
<dbReference type="AlphaFoldDB" id="A0A3P7LPY4"/>
<evidence type="ECO:0000313" key="2">
    <source>
        <dbReference type="Proteomes" id="UP000281553"/>
    </source>
</evidence>
<proteinExistence type="predicted"/>
<dbReference type="InterPro" id="IPR011989">
    <property type="entry name" value="ARM-like"/>
</dbReference>
<dbReference type="Gene3D" id="1.25.10.10">
    <property type="entry name" value="Leucine-rich Repeat Variant"/>
    <property type="match status" value="1"/>
</dbReference>
<accession>A0A3P7LPY4</accession>
<dbReference type="SUPFAM" id="SSF48371">
    <property type="entry name" value="ARM repeat"/>
    <property type="match status" value="1"/>
</dbReference>
<reference evidence="1 2" key="1">
    <citation type="submission" date="2018-11" db="EMBL/GenBank/DDBJ databases">
        <authorList>
            <consortium name="Pathogen Informatics"/>
        </authorList>
    </citation>
    <scope>NUCLEOTIDE SEQUENCE [LARGE SCALE GENOMIC DNA]</scope>
</reference>
<dbReference type="EMBL" id="UYRU01055375">
    <property type="protein sequence ID" value="VDN13023.1"/>
    <property type="molecule type" value="Genomic_DNA"/>
</dbReference>
<dbReference type="OrthoDB" id="79687at2759"/>
<dbReference type="InterPro" id="IPR051177">
    <property type="entry name" value="CIK-Related_Protein"/>
</dbReference>
<dbReference type="PANTHER" id="PTHR12984:SF6">
    <property type="entry name" value="SCY1-LIKE PROTEIN 2"/>
    <property type="match status" value="1"/>
</dbReference>
<keyword evidence="2" id="KW-1185">Reference proteome</keyword>
<name>A0A3P7LPY4_DIBLA</name>
<dbReference type="Proteomes" id="UP000281553">
    <property type="component" value="Unassembled WGS sequence"/>
</dbReference>
<evidence type="ECO:0008006" key="3">
    <source>
        <dbReference type="Google" id="ProtNLM"/>
    </source>
</evidence>